<protein>
    <submittedName>
        <fullName evidence="2">Unnamed protein product</fullName>
    </submittedName>
</protein>
<dbReference type="PANTHER" id="PTHR37984:SF5">
    <property type="entry name" value="PROTEIN NYNRIN-LIKE"/>
    <property type="match status" value="1"/>
</dbReference>
<sequence>MINEWSTPSNIKEMRQFLGLAIRPFVVYTDHASLRTAIKSPHISQRMARWLSFFAEYNFQFEYKSGRLNVVADALSRRPDYAAHKADANAIGVVRTSTPSSSLLDDVRSAYANDADAKPLLDYFAAPSDKSRQKLAKHFRARVRRYRVHDGTALQRSFPNPLYHSRPPLGARLVRRPKLYAQSTGTPSRSPNTAHVGMAAGPSPSRQSNTGPPARRSSDGRQQLVTAGAPSTTLAPPDGLDVLAEAAGRDPSQLVGSATPALVSSQSCAQSASAPAHAISSPDPTFRAVPLVSIAPAEIDEGILCASILDVHSLLDQLDTVRAQGAAYRDLQQGHETL</sequence>
<feature type="compositionally biased region" description="Polar residues" evidence="1">
    <location>
        <begin position="220"/>
        <end position="234"/>
    </location>
</feature>
<dbReference type="InterPro" id="IPR043502">
    <property type="entry name" value="DNA/RNA_pol_sf"/>
</dbReference>
<dbReference type="AlphaFoldDB" id="A0A9W6TTX4"/>
<comment type="caution">
    <text evidence="2">The sequence shown here is derived from an EMBL/GenBank/DDBJ whole genome shotgun (WGS) entry which is preliminary data.</text>
</comment>
<accession>A0A9W6TTX4</accession>
<feature type="region of interest" description="Disordered" evidence="1">
    <location>
        <begin position="180"/>
        <end position="239"/>
    </location>
</feature>
<gene>
    <name evidence="2" type="ORF">Pfra01_000194000</name>
</gene>
<dbReference type="InterPro" id="IPR050951">
    <property type="entry name" value="Retrovirus_Pol_polyprotein"/>
</dbReference>
<organism evidence="2 3">
    <name type="scientific">Phytophthora fragariaefolia</name>
    <dbReference type="NCBI Taxonomy" id="1490495"/>
    <lineage>
        <taxon>Eukaryota</taxon>
        <taxon>Sar</taxon>
        <taxon>Stramenopiles</taxon>
        <taxon>Oomycota</taxon>
        <taxon>Peronosporomycetes</taxon>
        <taxon>Peronosporales</taxon>
        <taxon>Peronosporaceae</taxon>
        <taxon>Phytophthora</taxon>
    </lineage>
</organism>
<dbReference type="Proteomes" id="UP001165121">
    <property type="component" value="Unassembled WGS sequence"/>
</dbReference>
<evidence type="ECO:0000313" key="3">
    <source>
        <dbReference type="Proteomes" id="UP001165121"/>
    </source>
</evidence>
<reference evidence="2" key="1">
    <citation type="submission" date="2023-04" db="EMBL/GenBank/DDBJ databases">
        <title>Phytophthora fragariaefolia NBRC 109709.</title>
        <authorList>
            <person name="Ichikawa N."/>
            <person name="Sato H."/>
            <person name="Tonouchi N."/>
        </authorList>
    </citation>
    <scope>NUCLEOTIDE SEQUENCE</scope>
    <source>
        <strain evidence="2">NBRC 109709</strain>
    </source>
</reference>
<name>A0A9W6TTX4_9STRA</name>
<keyword evidence="3" id="KW-1185">Reference proteome</keyword>
<dbReference type="EMBL" id="BSXT01000149">
    <property type="protein sequence ID" value="GMF19232.1"/>
    <property type="molecule type" value="Genomic_DNA"/>
</dbReference>
<dbReference type="PANTHER" id="PTHR37984">
    <property type="entry name" value="PROTEIN CBG26694"/>
    <property type="match status" value="1"/>
</dbReference>
<proteinExistence type="predicted"/>
<feature type="compositionally biased region" description="Polar residues" evidence="1">
    <location>
        <begin position="181"/>
        <end position="193"/>
    </location>
</feature>
<evidence type="ECO:0000256" key="1">
    <source>
        <dbReference type="SAM" id="MobiDB-lite"/>
    </source>
</evidence>
<dbReference type="SUPFAM" id="SSF56672">
    <property type="entry name" value="DNA/RNA polymerases"/>
    <property type="match status" value="1"/>
</dbReference>
<evidence type="ECO:0000313" key="2">
    <source>
        <dbReference type="EMBL" id="GMF19232.1"/>
    </source>
</evidence>